<dbReference type="RefSeq" id="WP_063456590.1">
    <property type="nucleotide sequence ID" value="NZ_CP015345.1"/>
</dbReference>
<proteinExistence type="predicted"/>
<comment type="caution">
    <text evidence="1">The sequence shown here is derived from an EMBL/GenBank/DDBJ whole genome shotgun (WGS) entry which is preliminary data.</text>
</comment>
<dbReference type="AlphaFoldDB" id="A0AAW7Z901"/>
<organism evidence="1 2">
    <name type="scientific">Alteromonas stellipolaris</name>
    <dbReference type="NCBI Taxonomy" id="233316"/>
    <lineage>
        <taxon>Bacteria</taxon>
        <taxon>Pseudomonadati</taxon>
        <taxon>Pseudomonadota</taxon>
        <taxon>Gammaproteobacteria</taxon>
        <taxon>Alteromonadales</taxon>
        <taxon>Alteromonadaceae</taxon>
        <taxon>Alteromonas/Salinimonas group</taxon>
        <taxon>Alteromonas</taxon>
    </lineage>
</organism>
<evidence type="ECO:0008006" key="3">
    <source>
        <dbReference type="Google" id="ProtNLM"/>
    </source>
</evidence>
<name>A0AAW7Z901_9ALTE</name>
<evidence type="ECO:0000313" key="2">
    <source>
        <dbReference type="Proteomes" id="UP001170717"/>
    </source>
</evidence>
<evidence type="ECO:0000313" key="1">
    <source>
        <dbReference type="EMBL" id="MDO6579676.1"/>
    </source>
</evidence>
<sequence length="133" mass="15311">MTFKPPFYEQILELALTMTSEPSKKVYWEAHNKLRDICETHKNSTLDHPFQWETLADFTIDSGEQLTAYFVALELAQKYELLEYIESVATEISEIYLSQSDKGHALTYSKIAKDATLGLQSEKVNSRIVQTRT</sequence>
<gene>
    <name evidence="1" type="ORF">Q4527_19940</name>
</gene>
<dbReference type="EMBL" id="JAUOQI010000028">
    <property type="protein sequence ID" value="MDO6579676.1"/>
    <property type="molecule type" value="Genomic_DNA"/>
</dbReference>
<reference evidence="1" key="1">
    <citation type="submission" date="2023-07" db="EMBL/GenBank/DDBJ databases">
        <title>Genome content predicts the carbon catabolic preferences of heterotrophic bacteria.</title>
        <authorList>
            <person name="Gralka M."/>
        </authorList>
    </citation>
    <scope>NUCLEOTIDE SEQUENCE</scope>
    <source>
        <strain evidence="1">F2M12</strain>
    </source>
</reference>
<protein>
    <recommendedName>
        <fullName evidence="3">Tsi6 domain-containing protein</fullName>
    </recommendedName>
</protein>
<accession>A0AAW7Z901</accession>
<dbReference type="Proteomes" id="UP001170717">
    <property type="component" value="Unassembled WGS sequence"/>
</dbReference>